<proteinExistence type="inferred from homology"/>
<dbReference type="InterPro" id="IPR017853">
    <property type="entry name" value="GH"/>
</dbReference>
<reference evidence="8 9" key="1">
    <citation type="submission" date="2020-08" db="EMBL/GenBank/DDBJ databases">
        <title>Adhaeribacter dokdonensis sp. nov., isolated from the rhizosphere of Elymus tsukushiensis, a plant native to the Dokdo Islands, Republic of Korea.</title>
        <authorList>
            <person name="Ghim S.Y."/>
        </authorList>
    </citation>
    <scope>NUCLEOTIDE SEQUENCE [LARGE SCALE GENOMIC DNA]</scope>
    <source>
        <strain evidence="8 9">KUDC8001</strain>
    </source>
</reference>
<keyword evidence="3 4" id="KW-0326">Glycosidase</keyword>
<dbReference type="Pfam" id="PF21365">
    <property type="entry name" value="Glyco_hydro_31_3rd"/>
    <property type="match status" value="1"/>
</dbReference>
<protein>
    <submittedName>
        <fullName evidence="8">Alpha-galactosidase</fullName>
    </submittedName>
</protein>
<keyword evidence="2 4" id="KW-0378">Hydrolase</keyword>
<dbReference type="GO" id="GO:0004553">
    <property type="term" value="F:hydrolase activity, hydrolyzing O-glycosyl compounds"/>
    <property type="evidence" value="ECO:0007669"/>
    <property type="project" value="InterPro"/>
</dbReference>
<gene>
    <name evidence="8" type="ORF">HUW48_16320</name>
</gene>
<sequence length="524" mass="60035">MKLITLLLGLFITVSAYSQEKTEIKFLEGESWWVGIIDQGHLMPLTNSFSFDMVKANNTYNQLQPLFISSSGRYIFPEEPVKFTIKSNSLEIEGASNLKVQTAGKSLQTAYREAAAKYFSFHGKYPYPDLFQKPQYNTWIELTYNQNQKDVLKYAQSMLRNGMPPGVIMIDDTWQHDYGVWEFDANKFPNPKAMLDTLHSQGFKVMVWICPFVSPDSREYRELAKDGGLLLNKEDSKPKMVEWWNGVSAVLDLSHPNGVKWFKAKLDYLQNQYGVDGFKFDAGDIRFYENGKSYGNISPHQQCLLFNQLAVQYPLNEFRAAWKVGGEPLAQRLADKAHNWEDLQKLIPQITLQGIMGYPFACPDMIGGGEFGSFLNLAQIDQDLIVRSAQCHAFMPMMQFSVNPFRILDEKHIKAVKEAVALRKNFVPTIMALVKNAAQTGEPVVRMMEYEFPHQGFEKIKDQFMLGDSYLIAPVLIKNATTRKIVLPKGKWKDSNGKIWQGNKTIEYPTKLETLPYFTRLDKH</sequence>
<dbReference type="SUPFAM" id="SSF51445">
    <property type="entry name" value="(Trans)glycosidases"/>
    <property type="match status" value="1"/>
</dbReference>
<keyword evidence="5" id="KW-0732">Signal</keyword>
<accession>A0A7L7L9W1</accession>
<dbReference type="InterPro" id="IPR050985">
    <property type="entry name" value="Alpha-glycosidase_related"/>
</dbReference>
<comment type="similarity">
    <text evidence="1 4">Belongs to the glycosyl hydrolase 31 family.</text>
</comment>
<evidence type="ECO:0000256" key="1">
    <source>
        <dbReference type="ARBA" id="ARBA00007806"/>
    </source>
</evidence>
<dbReference type="AlphaFoldDB" id="A0A7L7L9W1"/>
<evidence type="ECO:0000256" key="2">
    <source>
        <dbReference type="ARBA" id="ARBA00022801"/>
    </source>
</evidence>
<dbReference type="SUPFAM" id="SSF51011">
    <property type="entry name" value="Glycosyl hydrolase domain"/>
    <property type="match status" value="1"/>
</dbReference>
<evidence type="ECO:0000259" key="7">
    <source>
        <dbReference type="Pfam" id="PF21365"/>
    </source>
</evidence>
<evidence type="ECO:0000313" key="9">
    <source>
        <dbReference type="Proteomes" id="UP000514509"/>
    </source>
</evidence>
<dbReference type="PANTHER" id="PTHR43053">
    <property type="entry name" value="GLYCOSIDASE FAMILY 31"/>
    <property type="match status" value="1"/>
</dbReference>
<dbReference type="EMBL" id="CP055153">
    <property type="protein sequence ID" value="QMU29504.1"/>
    <property type="molecule type" value="Genomic_DNA"/>
</dbReference>
<dbReference type="Gene3D" id="2.60.40.1180">
    <property type="entry name" value="Golgi alpha-mannosidase II"/>
    <property type="match status" value="1"/>
</dbReference>
<dbReference type="InterPro" id="IPR048395">
    <property type="entry name" value="Glyco_hydro_31_C"/>
</dbReference>
<feature type="domain" description="Glycoside hydrolase family 31 TIM barrel" evidence="6">
    <location>
        <begin position="139"/>
        <end position="431"/>
    </location>
</feature>
<organism evidence="8 9">
    <name type="scientific">Adhaeribacter radiodurans</name>
    <dbReference type="NCBI Taxonomy" id="2745197"/>
    <lineage>
        <taxon>Bacteria</taxon>
        <taxon>Pseudomonadati</taxon>
        <taxon>Bacteroidota</taxon>
        <taxon>Cytophagia</taxon>
        <taxon>Cytophagales</taxon>
        <taxon>Hymenobacteraceae</taxon>
        <taxon>Adhaeribacter</taxon>
    </lineage>
</organism>
<evidence type="ECO:0000313" key="8">
    <source>
        <dbReference type="EMBL" id="QMU29504.1"/>
    </source>
</evidence>
<keyword evidence="9" id="KW-1185">Reference proteome</keyword>
<feature type="domain" description="Glycosyl hydrolase family 31 C-terminal" evidence="7">
    <location>
        <begin position="441"/>
        <end position="520"/>
    </location>
</feature>
<feature type="signal peptide" evidence="5">
    <location>
        <begin position="1"/>
        <end position="18"/>
    </location>
</feature>
<dbReference type="GO" id="GO:0005975">
    <property type="term" value="P:carbohydrate metabolic process"/>
    <property type="evidence" value="ECO:0007669"/>
    <property type="project" value="InterPro"/>
</dbReference>
<dbReference type="Gene3D" id="3.20.20.80">
    <property type="entry name" value="Glycosidases"/>
    <property type="match status" value="1"/>
</dbReference>
<dbReference type="InterPro" id="IPR000322">
    <property type="entry name" value="Glyco_hydro_31_TIM"/>
</dbReference>
<dbReference type="KEGG" id="add:HUW48_16320"/>
<evidence type="ECO:0000256" key="4">
    <source>
        <dbReference type="RuleBase" id="RU361185"/>
    </source>
</evidence>
<dbReference type="CDD" id="cd06592">
    <property type="entry name" value="GH31_NET37"/>
    <property type="match status" value="1"/>
</dbReference>
<name>A0A7L7L9W1_9BACT</name>
<evidence type="ECO:0000256" key="3">
    <source>
        <dbReference type="ARBA" id="ARBA00023295"/>
    </source>
</evidence>
<dbReference type="PANTHER" id="PTHR43053:SF4">
    <property type="entry name" value="MYOGENESIS-REGULATING GLYCOSIDASE"/>
    <property type="match status" value="1"/>
</dbReference>
<dbReference type="Proteomes" id="UP000514509">
    <property type="component" value="Chromosome"/>
</dbReference>
<evidence type="ECO:0000256" key="5">
    <source>
        <dbReference type="SAM" id="SignalP"/>
    </source>
</evidence>
<dbReference type="RefSeq" id="WP_182411963.1">
    <property type="nucleotide sequence ID" value="NZ_CP055153.1"/>
</dbReference>
<dbReference type="Pfam" id="PF01055">
    <property type="entry name" value="Glyco_hydro_31_2nd"/>
    <property type="match status" value="1"/>
</dbReference>
<feature type="chain" id="PRO_5029677114" evidence="5">
    <location>
        <begin position="19"/>
        <end position="524"/>
    </location>
</feature>
<dbReference type="InterPro" id="IPR013780">
    <property type="entry name" value="Glyco_hydro_b"/>
</dbReference>
<evidence type="ECO:0000259" key="6">
    <source>
        <dbReference type="Pfam" id="PF01055"/>
    </source>
</evidence>